<name>K2NZX2_9HYPH</name>
<dbReference type="EMBL" id="AMSI01000003">
    <property type="protein sequence ID" value="EKF43489.1"/>
    <property type="molecule type" value="Genomic_DNA"/>
</dbReference>
<dbReference type="AlphaFoldDB" id="K2NZX2"/>
<dbReference type="PATRIC" id="fig|1231190.3.peg.1183"/>
<organism evidence="3 4">
    <name type="scientific">Nitratireductor indicus C115</name>
    <dbReference type="NCBI Taxonomy" id="1231190"/>
    <lineage>
        <taxon>Bacteria</taxon>
        <taxon>Pseudomonadati</taxon>
        <taxon>Pseudomonadota</taxon>
        <taxon>Alphaproteobacteria</taxon>
        <taxon>Hyphomicrobiales</taxon>
        <taxon>Phyllobacteriaceae</taxon>
        <taxon>Nitratireductor</taxon>
    </lineage>
</organism>
<feature type="region of interest" description="Disordered" evidence="1">
    <location>
        <begin position="41"/>
        <end position="82"/>
    </location>
</feature>
<dbReference type="STRING" id="721133.SAMN05216176_101176"/>
<dbReference type="Proteomes" id="UP000007374">
    <property type="component" value="Unassembled WGS sequence"/>
</dbReference>
<feature type="chain" id="PRO_5003862733" description="Antifreeze protein, type I" evidence="2">
    <location>
        <begin position="29"/>
        <end position="137"/>
    </location>
</feature>
<dbReference type="RefSeq" id="WP_009449683.1">
    <property type="nucleotide sequence ID" value="NZ_AMSI01000003.1"/>
</dbReference>
<protein>
    <recommendedName>
        <fullName evidence="5">Antifreeze protein, type I</fullName>
    </recommendedName>
</protein>
<comment type="caution">
    <text evidence="3">The sequence shown here is derived from an EMBL/GenBank/DDBJ whole genome shotgun (WGS) entry which is preliminary data.</text>
</comment>
<evidence type="ECO:0000256" key="2">
    <source>
        <dbReference type="SAM" id="SignalP"/>
    </source>
</evidence>
<dbReference type="eggNOG" id="ENOG5033G6W">
    <property type="taxonomic scope" value="Bacteria"/>
</dbReference>
<evidence type="ECO:0000313" key="3">
    <source>
        <dbReference type="EMBL" id="EKF43489.1"/>
    </source>
</evidence>
<keyword evidence="2" id="KW-0732">Signal</keyword>
<feature type="signal peptide" evidence="2">
    <location>
        <begin position="1"/>
        <end position="28"/>
    </location>
</feature>
<proteinExistence type="predicted"/>
<feature type="compositionally biased region" description="Basic and acidic residues" evidence="1">
    <location>
        <begin position="51"/>
        <end position="73"/>
    </location>
</feature>
<dbReference type="OrthoDB" id="8453806at2"/>
<reference evidence="3 4" key="1">
    <citation type="journal article" date="2012" name="J. Bacteriol.">
        <title>Genome Sequence of Nitratireductor indicus Type Strain C115.</title>
        <authorList>
            <person name="Lai Q."/>
            <person name="Li G."/>
            <person name="Yu Z."/>
            <person name="Shao Z."/>
        </authorList>
    </citation>
    <scope>NUCLEOTIDE SEQUENCE [LARGE SCALE GENOMIC DNA]</scope>
    <source>
        <strain evidence="3 4">C115</strain>
    </source>
</reference>
<keyword evidence="4" id="KW-1185">Reference proteome</keyword>
<gene>
    <name evidence="3" type="ORF">NA8A_05638</name>
</gene>
<evidence type="ECO:0000256" key="1">
    <source>
        <dbReference type="SAM" id="MobiDB-lite"/>
    </source>
</evidence>
<sequence>MFKKIKMAGLSVLIGLGALAAAPGAAQADNLYFGLGIGTSSQMRPPAASGHRSDRNDRYDRGRHDNGRFDRDRGRRHGWQQARACTPNDAMRKAERYGMRRARIVDVNRRTIRVSGRVNHHRAQFVFGRAPGCPMYR</sequence>
<evidence type="ECO:0000313" key="4">
    <source>
        <dbReference type="Proteomes" id="UP000007374"/>
    </source>
</evidence>
<evidence type="ECO:0008006" key="5">
    <source>
        <dbReference type="Google" id="ProtNLM"/>
    </source>
</evidence>
<accession>K2NZX2</accession>